<dbReference type="InterPro" id="IPR001851">
    <property type="entry name" value="ABC_transp_permease"/>
</dbReference>
<evidence type="ECO:0000256" key="2">
    <source>
        <dbReference type="ARBA" id="ARBA00022448"/>
    </source>
</evidence>
<dbReference type="GO" id="GO:0005886">
    <property type="term" value="C:plasma membrane"/>
    <property type="evidence" value="ECO:0007669"/>
    <property type="project" value="UniProtKB-SubCell"/>
</dbReference>
<protein>
    <submittedName>
        <fullName evidence="9">Monosaccharide ABC transporter membrane protein, CUT2 family</fullName>
    </submittedName>
</protein>
<keyword evidence="6 8" id="KW-1133">Transmembrane helix</keyword>
<feature type="transmembrane region" description="Helical" evidence="8">
    <location>
        <begin position="266"/>
        <end position="284"/>
    </location>
</feature>
<dbReference type="PANTHER" id="PTHR32196">
    <property type="entry name" value="ABC TRANSPORTER PERMEASE PROTEIN YPHD-RELATED-RELATED"/>
    <property type="match status" value="1"/>
</dbReference>
<accession>A0A212S3S4</accession>
<feature type="transmembrane region" description="Helical" evidence="8">
    <location>
        <begin position="118"/>
        <end position="143"/>
    </location>
</feature>
<sequence length="339" mass="34286">MSSISSRLRPTAAALGGLGPSQPVTGLVWRSGSLIAIIFILALLAWRAPLLLSPGNIGLVLAQASIVGTLGFALTLVVAAGGRDLVKGGIDLSLAANLGLSAALYASLLTAGWGDLPALGLTLLAGLGVGLLNALAVTVIGILPLLATLATMSVCAGAELVLTENLTVPASSPFLDWLAGQGPLDFPVMAWALLVLAAILALLLHGTPLGLRLYGVGGNPAAARAAGLRVRFYLALSYVLAGLLAAVAAVLAVAFTSAATPGSDEMLLPLIVTTFLGTVFSSRLRPTIGGTLLSALFVGFLVNGFQLLAISSYWANGIQGFLILVVVATTRKLGPGARR</sequence>
<comment type="subcellular location">
    <subcellularLocation>
        <location evidence="1">Cell membrane</location>
        <topology evidence="1">Multi-pass membrane protein</topology>
    </subcellularLocation>
</comment>
<name>A0A212S3S4_9PROT</name>
<evidence type="ECO:0000256" key="6">
    <source>
        <dbReference type="ARBA" id="ARBA00022989"/>
    </source>
</evidence>
<keyword evidence="3" id="KW-1003">Cell membrane</keyword>
<dbReference type="Pfam" id="PF02653">
    <property type="entry name" value="BPD_transp_2"/>
    <property type="match status" value="1"/>
</dbReference>
<evidence type="ECO:0000256" key="5">
    <source>
        <dbReference type="ARBA" id="ARBA00022692"/>
    </source>
</evidence>
<dbReference type="GO" id="GO:0022857">
    <property type="term" value="F:transmembrane transporter activity"/>
    <property type="evidence" value="ECO:0007669"/>
    <property type="project" value="InterPro"/>
</dbReference>
<keyword evidence="7 8" id="KW-0472">Membrane</keyword>
<evidence type="ECO:0000313" key="10">
    <source>
        <dbReference type="Proteomes" id="UP000197065"/>
    </source>
</evidence>
<evidence type="ECO:0000313" key="9">
    <source>
        <dbReference type="EMBL" id="SNB79668.1"/>
    </source>
</evidence>
<dbReference type="AlphaFoldDB" id="A0A212S3S4"/>
<reference evidence="9 10" key="1">
    <citation type="submission" date="2017-06" db="EMBL/GenBank/DDBJ databases">
        <authorList>
            <person name="Kim H.J."/>
            <person name="Triplett B.A."/>
        </authorList>
    </citation>
    <scope>NUCLEOTIDE SEQUENCE [LARGE SCALE GENOMIC DNA]</scope>
    <source>
        <strain evidence="9 10">B29T1</strain>
    </source>
</reference>
<dbReference type="Proteomes" id="UP000197065">
    <property type="component" value="Unassembled WGS sequence"/>
</dbReference>
<evidence type="ECO:0000256" key="1">
    <source>
        <dbReference type="ARBA" id="ARBA00004651"/>
    </source>
</evidence>
<keyword evidence="4" id="KW-0997">Cell inner membrane</keyword>
<dbReference type="OrthoDB" id="7028789at2"/>
<feature type="transmembrane region" description="Helical" evidence="8">
    <location>
        <begin position="188"/>
        <end position="211"/>
    </location>
</feature>
<feature type="transmembrane region" description="Helical" evidence="8">
    <location>
        <begin position="291"/>
        <end position="311"/>
    </location>
</feature>
<dbReference type="RefSeq" id="WP_088563070.1">
    <property type="nucleotide sequence ID" value="NZ_FYEH01000022.1"/>
</dbReference>
<evidence type="ECO:0000256" key="7">
    <source>
        <dbReference type="ARBA" id="ARBA00023136"/>
    </source>
</evidence>
<feature type="transmembrane region" description="Helical" evidence="8">
    <location>
        <begin position="232"/>
        <end position="254"/>
    </location>
</feature>
<proteinExistence type="predicted"/>
<evidence type="ECO:0000256" key="4">
    <source>
        <dbReference type="ARBA" id="ARBA00022519"/>
    </source>
</evidence>
<feature type="transmembrane region" description="Helical" evidence="8">
    <location>
        <begin position="92"/>
        <end position="111"/>
    </location>
</feature>
<gene>
    <name evidence="9" type="ORF">SAMN07250955_1229</name>
</gene>
<keyword evidence="2" id="KW-0813">Transport</keyword>
<keyword evidence="5 8" id="KW-0812">Transmembrane</keyword>
<feature type="transmembrane region" description="Helical" evidence="8">
    <location>
        <begin position="27"/>
        <end position="46"/>
    </location>
</feature>
<evidence type="ECO:0000256" key="8">
    <source>
        <dbReference type="SAM" id="Phobius"/>
    </source>
</evidence>
<dbReference type="EMBL" id="FYEH01000022">
    <property type="protein sequence ID" value="SNB79668.1"/>
    <property type="molecule type" value="Genomic_DNA"/>
</dbReference>
<dbReference type="PANTHER" id="PTHR32196:SF21">
    <property type="entry name" value="ABC TRANSPORTER PERMEASE PROTEIN YPHD-RELATED"/>
    <property type="match status" value="1"/>
</dbReference>
<organism evidence="9 10">
    <name type="scientific">Arboricoccus pini</name>
    <dbReference type="NCBI Taxonomy" id="1963835"/>
    <lineage>
        <taxon>Bacteria</taxon>
        <taxon>Pseudomonadati</taxon>
        <taxon>Pseudomonadota</taxon>
        <taxon>Alphaproteobacteria</taxon>
        <taxon>Geminicoccales</taxon>
        <taxon>Geminicoccaceae</taxon>
        <taxon>Arboricoccus</taxon>
    </lineage>
</organism>
<keyword evidence="10" id="KW-1185">Reference proteome</keyword>
<feature type="transmembrane region" description="Helical" evidence="8">
    <location>
        <begin position="58"/>
        <end position="80"/>
    </location>
</feature>
<dbReference type="CDD" id="cd06579">
    <property type="entry name" value="TM_PBP1_transp_AraH_like"/>
    <property type="match status" value="1"/>
</dbReference>
<evidence type="ECO:0000256" key="3">
    <source>
        <dbReference type="ARBA" id="ARBA00022475"/>
    </source>
</evidence>